<dbReference type="AlphaFoldDB" id="A0A7I8KGI7"/>
<gene>
    <name evidence="6" type="ORF">SI8410_05007562</name>
</gene>
<dbReference type="GO" id="GO:0016121">
    <property type="term" value="P:carotene catabolic process"/>
    <property type="evidence" value="ECO:0007669"/>
    <property type="project" value="TreeGrafter"/>
</dbReference>
<dbReference type="PANTHER" id="PTHR10543:SF46">
    <property type="entry name" value="CAROTENOID CLEAVAGE DIOXYGENASE 4, CHLOROPLASTIC-RELATED"/>
    <property type="match status" value="1"/>
</dbReference>
<comment type="similarity">
    <text evidence="1">Belongs to the carotenoid oxygenase family.</text>
</comment>
<accession>A0A7I8KGI7</accession>
<feature type="binding site" evidence="5">
    <location>
        <position position="382"/>
    </location>
    <ligand>
        <name>Fe cation</name>
        <dbReference type="ChEBI" id="CHEBI:24875"/>
        <note>catalytic</note>
    </ligand>
</feature>
<organism evidence="6 7">
    <name type="scientific">Spirodela intermedia</name>
    <name type="common">Intermediate duckweed</name>
    <dbReference type="NCBI Taxonomy" id="51605"/>
    <lineage>
        <taxon>Eukaryota</taxon>
        <taxon>Viridiplantae</taxon>
        <taxon>Streptophyta</taxon>
        <taxon>Embryophyta</taxon>
        <taxon>Tracheophyta</taxon>
        <taxon>Spermatophyta</taxon>
        <taxon>Magnoliopsida</taxon>
        <taxon>Liliopsida</taxon>
        <taxon>Araceae</taxon>
        <taxon>Lemnoideae</taxon>
        <taxon>Spirodela</taxon>
    </lineage>
</organism>
<evidence type="ECO:0000313" key="6">
    <source>
        <dbReference type="EMBL" id="CAA7396899.1"/>
    </source>
</evidence>
<proteinExistence type="inferred from homology"/>
<feature type="binding site" evidence="5">
    <location>
        <position position="316"/>
    </location>
    <ligand>
        <name>Fe cation</name>
        <dbReference type="ChEBI" id="CHEBI:24875"/>
        <note>catalytic</note>
    </ligand>
</feature>
<sequence>MESCSSALSRAFLPGASHRRRSPAALPRGFYRNRFSSLLSFTEESYAPPALSDVASTKETKGRPWSWFLCDILGDAVDNHFTRFPLHPSVDPALVLVGNFAPVDELPPTPCRIVKGSIPGCLRGGAYIRNGPNPRQYPFGPYHLFDGDGMLHSLLLPRNGTDRSHAVLCSRYCRTSAPVISKTFGLRGLGGVARVVIALIKILAGQMDPIEGMGPANTSVSFFWDNIFVLGETDQPFTVYLSPEDGDLLSTERRDLGGKLVKGGSVHHKQDPVTGELFAVNYSLVPPFLTYYCFDSSGNEKLEVPIASVLQPSIFHDFAVTKHYAIFPETQLVMDPLGMAFCDGSFIRCDTRKTSRVGVLSRYAASGSEITWFDVPGFNPLHICNAWEEGDDGGVVVLVGSSSVNLQHFVERMELVDGHIEMVRIDLKTSIVSRTLLSVMSLGFGGVNPTYQGRKSRYAYAAIAGCTPKIRGVAKLDLELAAQKRDCVVVRREFGPGCYCGEPFFVPKGEGKDLDEDDGYLLTFVHDENEEKSKFVVMDAKSTELEVIAEVELPRRVPYGFHGVFVSQSDLKRQRRHKGLD</sequence>
<keyword evidence="4 5" id="KW-0408">Iron</keyword>
<name>A0A7I8KGI7_SPIIN</name>
<protein>
    <submittedName>
        <fullName evidence="6">Uncharacterized protein</fullName>
    </submittedName>
</protein>
<dbReference type="EMBL" id="LR746268">
    <property type="protein sequence ID" value="CAA7396899.1"/>
    <property type="molecule type" value="Genomic_DNA"/>
</dbReference>
<evidence type="ECO:0000256" key="3">
    <source>
        <dbReference type="ARBA" id="ARBA00022964"/>
    </source>
</evidence>
<dbReference type="GO" id="GO:0009570">
    <property type="term" value="C:chloroplast stroma"/>
    <property type="evidence" value="ECO:0007669"/>
    <property type="project" value="TreeGrafter"/>
</dbReference>
<reference evidence="6" key="1">
    <citation type="submission" date="2020-02" db="EMBL/GenBank/DDBJ databases">
        <authorList>
            <person name="Scholz U."/>
            <person name="Mascher M."/>
            <person name="Fiebig A."/>
        </authorList>
    </citation>
    <scope>NUCLEOTIDE SEQUENCE</scope>
</reference>
<keyword evidence="7" id="KW-1185">Reference proteome</keyword>
<comment type="cofactor">
    <cofactor evidence="5">
        <name>Fe(2+)</name>
        <dbReference type="ChEBI" id="CHEBI:29033"/>
    </cofactor>
    <text evidence="5">Binds 1 Fe(2+) ion per subunit.</text>
</comment>
<feature type="binding site" evidence="5">
    <location>
        <position position="267"/>
    </location>
    <ligand>
        <name>Fe cation</name>
        <dbReference type="ChEBI" id="CHEBI:24875"/>
        <note>catalytic</note>
    </ligand>
</feature>
<evidence type="ECO:0000256" key="4">
    <source>
        <dbReference type="ARBA" id="ARBA00023004"/>
    </source>
</evidence>
<evidence type="ECO:0000256" key="1">
    <source>
        <dbReference type="ARBA" id="ARBA00006787"/>
    </source>
</evidence>
<keyword evidence="3" id="KW-0560">Oxidoreductase</keyword>
<dbReference type="Proteomes" id="UP000663760">
    <property type="component" value="Chromosome 5"/>
</dbReference>
<dbReference type="GO" id="GO:0046872">
    <property type="term" value="F:metal ion binding"/>
    <property type="evidence" value="ECO:0007669"/>
    <property type="project" value="UniProtKB-KW"/>
</dbReference>
<evidence type="ECO:0000313" key="7">
    <source>
        <dbReference type="Proteomes" id="UP000663760"/>
    </source>
</evidence>
<dbReference type="Pfam" id="PF03055">
    <property type="entry name" value="RPE65"/>
    <property type="match status" value="1"/>
</dbReference>
<dbReference type="GO" id="GO:0010436">
    <property type="term" value="F:carotenoid dioxygenase activity"/>
    <property type="evidence" value="ECO:0007669"/>
    <property type="project" value="TreeGrafter"/>
</dbReference>
<dbReference type="OrthoDB" id="1069523at2759"/>
<feature type="binding site" evidence="5">
    <location>
        <position position="562"/>
    </location>
    <ligand>
        <name>Fe cation</name>
        <dbReference type="ChEBI" id="CHEBI:24875"/>
        <note>catalytic</note>
    </ligand>
</feature>
<evidence type="ECO:0000256" key="5">
    <source>
        <dbReference type="PIRSR" id="PIRSR604294-1"/>
    </source>
</evidence>
<dbReference type="InterPro" id="IPR004294">
    <property type="entry name" value="Carotenoid_Oase"/>
</dbReference>
<keyword evidence="3" id="KW-0223">Dioxygenase</keyword>
<evidence type="ECO:0000256" key="2">
    <source>
        <dbReference type="ARBA" id="ARBA00022723"/>
    </source>
</evidence>
<keyword evidence="2 5" id="KW-0479">Metal-binding</keyword>
<dbReference type="PANTHER" id="PTHR10543">
    <property type="entry name" value="BETA-CAROTENE DIOXYGENASE"/>
    <property type="match status" value="1"/>
</dbReference>